<reference evidence="9" key="2">
    <citation type="submission" date="2023-04" db="EMBL/GenBank/DDBJ databases">
        <authorList>
            <person name="Bruccoleri R.E."/>
            <person name="Oakeley E.J."/>
            <person name="Faust A.-M."/>
            <person name="Dessus-Babus S."/>
            <person name="Altorfer M."/>
            <person name="Burckhardt D."/>
            <person name="Oertli M."/>
            <person name="Naumann U."/>
            <person name="Petersen F."/>
            <person name="Wong J."/>
        </authorList>
    </citation>
    <scope>NUCLEOTIDE SEQUENCE</scope>
    <source>
        <strain evidence="9">GSM-AAB239-AS_SAM_17_03QT</strain>
        <tissue evidence="9">Leaf</tissue>
    </source>
</reference>
<reference evidence="9" key="1">
    <citation type="journal article" date="2023" name="GigaByte">
        <title>Genome assembly of the bearded iris, Iris pallida Lam.</title>
        <authorList>
            <person name="Bruccoleri R.E."/>
            <person name="Oakeley E.J."/>
            <person name="Faust A.M.E."/>
            <person name="Altorfer M."/>
            <person name="Dessus-Babus S."/>
            <person name="Burckhardt D."/>
            <person name="Oertli M."/>
            <person name="Naumann U."/>
            <person name="Petersen F."/>
            <person name="Wong J."/>
        </authorList>
    </citation>
    <scope>NUCLEOTIDE SEQUENCE</scope>
    <source>
        <strain evidence="9">GSM-AAB239-AS_SAM_17_03QT</strain>
    </source>
</reference>
<evidence type="ECO:0000256" key="2">
    <source>
        <dbReference type="ARBA" id="ARBA00022771"/>
    </source>
</evidence>
<evidence type="ECO:0000259" key="7">
    <source>
        <dbReference type="PROSITE" id="PS50103"/>
    </source>
</evidence>
<dbReference type="Pfam" id="PF18044">
    <property type="entry name" value="zf-CCCH_4"/>
    <property type="match status" value="1"/>
</dbReference>
<evidence type="ECO:0000313" key="10">
    <source>
        <dbReference type="EMBL" id="KAJ6825327.1"/>
    </source>
</evidence>
<comment type="caution">
    <text evidence="9">The sequence shown here is derived from an EMBL/GenBank/DDBJ whole genome shotgun (WGS) entry which is preliminary data.</text>
</comment>
<keyword evidence="5" id="KW-0175">Coiled coil</keyword>
<dbReference type="InterPro" id="IPR000467">
    <property type="entry name" value="G_patch_dom"/>
</dbReference>
<feature type="coiled-coil region" evidence="5">
    <location>
        <begin position="37"/>
        <end position="64"/>
    </location>
</feature>
<feature type="compositionally biased region" description="Basic residues" evidence="6">
    <location>
        <begin position="368"/>
        <end position="380"/>
    </location>
</feature>
<feature type="region of interest" description="Disordered" evidence="6">
    <location>
        <begin position="249"/>
        <end position="278"/>
    </location>
</feature>
<feature type="region of interest" description="Disordered" evidence="6">
    <location>
        <begin position="483"/>
        <end position="506"/>
    </location>
</feature>
<sequence>MAEEEEVSIEQQVEYQLKEQKESLSVVDDALASDSSNTELLSVREELIQAIRDAEEALFHLKRSRLLKEADAILLKQESGSMFEDVKVEPLDPRQVEPEPLDSEYYSVGSKCRFRHTDGRWYNGHIIDLEGADSARISFLTPTSESMLVCLQICKFFLQQRCRFGSNCRLSHGFCVPIASLKQYSPTIWHRSLVGSSILAARGGESGIWRNAELESWDDKLKMAQVVFKEDGTSAKLGTDALSISKYAEMSESGDEEPDDATSDESESLYEDDDPENQLTHQGIGLLEATSLTKGVQTETALFATWEHHTRGIASKMMASMGYREGMGLGISGQGILDPIHVKVLPKKQSLDHAVASKEDEENGANRDKKKSRGGRRKRLRKFVEADRAANSIEEGSNVFSFINNQLAGQNGIDGLGNKSKMGSREDRREDRRSLVAYDDEVKELKIQVEKLEEMVSRNRKDKMMFEAASRKLNETRKALAEAEATHASASNAVVSKEREKKWLKF</sequence>
<feature type="domain" description="G-patch" evidence="8">
    <location>
        <begin position="310"/>
        <end position="356"/>
    </location>
</feature>
<evidence type="ECO:0000313" key="11">
    <source>
        <dbReference type="Proteomes" id="UP001140949"/>
    </source>
</evidence>
<feature type="region of interest" description="Disordered" evidence="6">
    <location>
        <begin position="411"/>
        <end position="431"/>
    </location>
</feature>
<keyword evidence="11" id="KW-1185">Reference proteome</keyword>
<evidence type="ECO:0000256" key="5">
    <source>
        <dbReference type="SAM" id="Coils"/>
    </source>
</evidence>
<dbReference type="PANTHER" id="PTHR47650:SF2">
    <property type="entry name" value="ZINC FINGER CCCH DOMAIN-CONTAINING PROTEIN 22"/>
    <property type="match status" value="1"/>
</dbReference>
<organism evidence="9 11">
    <name type="scientific">Iris pallida</name>
    <name type="common">Sweet iris</name>
    <dbReference type="NCBI Taxonomy" id="29817"/>
    <lineage>
        <taxon>Eukaryota</taxon>
        <taxon>Viridiplantae</taxon>
        <taxon>Streptophyta</taxon>
        <taxon>Embryophyta</taxon>
        <taxon>Tracheophyta</taxon>
        <taxon>Spermatophyta</taxon>
        <taxon>Magnoliopsida</taxon>
        <taxon>Liliopsida</taxon>
        <taxon>Asparagales</taxon>
        <taxon>Iridaceae</taxon>
        <taxon>Iridoideae</taxon>
        <taxon>Irideae</taxon>
        <taxon>Iris</taxon>
    </lineage>
</organism>
<dbReference type="EMBL" id="JANAVB010021640">
    <property type="protein sequence ID" value="KAJ6825327.1"/>
    <property type="molecule type" value="Genomic_DNA"/>
</dbReference>
<dbReference type="GO" id="GO:0003676">
    <property type="term" value="F:nucleic acid binding"/>
    <property type="evidence" value="ECO:0007669"/>
    <property type="project" value="InterPro"/>
</dbReference>
<dbReference type="PANTHER" id="PTHR47650">
    <property type="entry name" value="ZINC FINGER CCCH DOMAIN-CONTAINING PROTEIN 22"/>
    <property type="match status" value="1"/>
</dbReference>
<keyword evidence="1 4" id="KW-0479">Metal-binding</keyword>
<evidence type="ECO:0000259" key="8">
    <source>
        <dbReference type="PROSITE" id="PS50174"/>
    </source>
</evidence>
<protein>
    <submittedName>
        <fullName evidence="9">Zinc finger CCCH domain-containing protein 18</fullName>
    </submittedName>
</protein>
<feature type="compositionally biased region" description="Acidic residues" evidence="6">
    <location>
        <begin position="252"/>
        <end position="276"/>
    </location>
</feature>
<feature type="compositionally biased region" description="Basic and acidic residues" evidence="6">
    <location>
        <begin position="496"/>
        <end position="506"/>
    </location>
</feature>
<dbReference type="SMART" id="SM00443">
    <property type="entry name" value="G_patch"/>
    <property type="match status" value="1"/>
</dbReference>
<evidence type="ECO:0000256" key="4">
    <source>
        <dbReference type="PROSITE-ProRule" id="PRU00723"/>
    </source>
</evidence>
<evidence type="ECO:0000313" key="9">
    <source>
        <dbReference type="EMBL" id="KAJ6806712.1"/>
    </source>
</evidence>
<dbReference type="Proteomes" id="UP001140949">
    <property type="component" value="Unassembled WGS sequence"/>
</dbReference>
<dbReference type="AlphaFoldDB" id="A0AAX6ERB0"/>
<evidence type="ECO:0000256" key="6">
    <source>
        <dbReference type="SAM" id="MobiDB-lite"/>
    </source>
</evidence>
<gene>
    <name evidence="9" type="ORF">M6B38_107130</name>
    <name evidence="10" type="ORF">M6B38_377840</name>
</gene>
<feature type="region of interest" description="Disordered" evidence="6">
    <location>
        <begin position="351"/>
        <end position="380"/>
    </location>
</feature>
<dbReference type="EMBL" id="JANAVB010034420">
    <property type="protein sequence ID" value="KAJ6806712.1"/>
    <property type="molecule type" value="Genomic_DNA"/>
</dbReference>
<dbReference type="PROSITE" id="PS50174">
    <property type="entry name" value="G_PATCH"/>
    <property type="match status" value="1"/>
</dbReference>
<dbReference type="InterPro" id="IPR041367">
    <property type="entry name" value="Znf-CCCH_4"/>
</dbReference>
<feature type="zinc finger region" description="C3H1-type" evidence="4">
    <location>
        <begin position="153"/>
        <end position="175"/>
    </location>
</feature>
<dbReference type="Gene3D" id="2.30.30.1190">
    <property type="match status" value="1"/>
</dbReference>
<dbReference type="PROSITE" id="PS50103">
    <property type="entry name" value="ZF_C3H1"/>
    <property type="match status" value="1"/>
</dbReference>
<proteinExistence type="predicted"/>
<name>A0AAX6ERB0_IRIPA</name>
<feature type="domain" description="C3H1-type" evidence="7">
    <location>
        <begin position="153"/>
        <end position="175"/>
    </location>
</feature>
<dbReference type="Pfam" id="PF01585">
    <property type="entry name" value="G-patch"/>
    <property type="match status" value="1"/>
</dbReference>
<keyword evidence="3 4" id="KW-0862">Zinc</keyword>
<evidence type="ECO:0000256" key="3">
    <source>
        <dbReference type="ARBA" id="ARBA00022833"/>
    </source>
</evidence>
<keyword evidence="2 4" id="KW-0863">Zinc-finger</keyword>
<dbReference type="InterPro" id="IPR000571">
    <property type="entry name" value="Znf_CCCH"/>
</dbReference>
<evidence type="ECO:0000256" key="1">
    <source>
        <dbReference type="ARBA" id="ARBA00022723"/>
    </source>
</evidence>
<accession>A0AAX6ERB0</accession>
<dbReference type="GO" id="GO:0008270">
    <property type="term" value="F:zinc ion binding"/>
    <property type="evidence" value="ECO:0007669"/>
    <property type="project" value="UniProtKB-KW"/>
</dbReference>